<evidence type="ECO:0000313" key="2">
    <source>
        <dbReference type="Proteomes" id="UP000799754"/>
    </source>
</evidence>
<name>A0ACB6RX45_9PLEO</name>
<protein>
    <submittedName>
        <fullName evidence="1">Fatty acid/sphingolipid desaturase</fullName>
    </submittedName>
</protein>
<sequence length="445" mass="50282">MVARWIAQGELIVVYEGCALQLGAWIDRHPGGRLAILHMVGRDATDEINVYHSSKALLMLERYIIGRVVEPWVNVKHPIWLLRADDGSIIGGQDGPKTASNRAGLQLQSNRGPATNHPRLHRAQLAAEAEEQEQQMCLRRTAALYQCRYSEYAVETVRCGLLFGGFVYLLRCEWYVTPSLFLGFITGDSATDTHIGASIAGLCCGMSISWWKSSHNVHHLVTNMPEHDPDSVTSTFHRRRLAWSCAAELLVPYQQYTYYPMMALARFNLYALNWLHVCSPRVTQLDAAPWMRPVELVFMASYWALFAYLLVWRTLPSWSVRIAFVAVSHMATILLHVQFTLSHCSMPTCDLGPTESFVQHQLRTTMDIECPERLDWFYGGLQFQAGLVRNFCEKTGLRYHCYGVREGNGIVLGRLGQIAQMVEMMVACQKAMAEGRDGTMQQTGT</sequence>
<proteinExistence type="predicted"/>
<dbReference type="EMBL" id="MU006721">
    <property type="protein sequence ID" value="KAF2626501.1"/>
    <property type="molecule type" value="Genomic_DNA"/>
</dbReference>
<comment type="caution">
    <text evidence="1">The sequence shown here is derived from an EMBL/GenBank/DDBJ whole genome shotgun (WGS) entry which is preliminary data.</text>
</comment>
<reference evidence="1" key="1">
    <citation type="journal article" date="2020" name="Stud. Mycol.">
        <title>101 Dothideomycetes genomes: a test case for predicting lifestyles and emergence of pathogens.</title>
        <authorList>
            <person name="Haridas S."/>
            <person name="Albert R."/>
            <person name="Binder M."/>
            <person name="Bloem J."/>
            <person name="Labutti K."/>
            <person name="Salamov A."/>
            <person name="Andreopoulos B."/>
            <person name="Baker S."/>
            <person name="Barry K."/>
            <person name="Bills G."/>
            <person name="Bluhm B."/>
            <person name="Cannon C."/>
            <person name="Castanera R."/>
            <person name="Culley D."/>
            <person name="Daum C."/>
            <person name="Ezra D."/>
            <person name="Gonzalez J."/>
            <person name="Henrissat B."/>
            <person name="Kuo A."/>
            <person name="Liang C."/>
            <person name="Lipzen A."/>
            <person name="Lutzoni F."/>
            <person name="Magnuson J."/>
            <person name="Mondo S."/>
            <person name="Nolan M."/>
            <person name="Ohm R."/>
            <person name="Pangilinan J."/>
            <person name="Park H.-J."/>
            <person name="Ramirez L."/>
            <person name="Alfaro M."/>
            <person name="Sun H."/>
            <person name="Tritt A."/>
            <person name="Yoshinaga Y."/>
            <person name="Zwiers L.-H."/>
            <person name="Turgeon B."/>
            <person name="Goodwin S."/>
            <person name="Spatafora J."/>
            <person name="Crous P."/>
            <person name="Grigoriev I."/>
        </authorList>
    </citation>
    <scope>NUCLEOTIDE SEQUENCE</scope>
    <source>
        <strain evidence="1">CBS 525.71</strain>
    </source>
</reference>
<accession>A0ACB6RX45</accession>
<organism evidence="1 2">
    <name type="scientific">Macroventuria anomochaeta</name>
    <dbReference type="NCBI Taxonomy" id="301207"/>
    <lineage>
        <taxon>Eukaryota</taxon>
        <taxon>Fungi</taxon>
        <taxon>Dikarya</taxon>
        <taxon>Ascomycota</taxon>
        <taxon>Pezizomycotina</taxon>
        <taxon>Dothideomycetes</taxon>
        <taxon>Pleosporomycetidae</taxon>
        <taxon>Pleosporales</taxon>
        <taxon>Pleosporineae</taxon>
        <taxon>Didymellaceae</taxon>
        <taxon>Macroventuria</taxon>
    </lineage>
</organism>
<keyword evidence="2" id="KW-1185">Reference proteome</keyword>
<gene>
    <name evidence="1" type="ORF">BU25DRAFT_432268</name>
</gene>
<evidence type="ECO:0000313" key="1">
    <source>
        <dbReference type="EMBL" id="KAF2626501.1"/>
    </source>
</evidence>
<dbReference type="Proteomes" id="UP000799754">
    <property type="component" value="Unassembled WGS sequence"/>
</dbReference>